<name>M1X1Q2_9NOST</name>
<comment type="caution">
    <text evidence="1">The sequence shown here is derived from an EMBL/GenBank/DDBJ whole genome shotgun (WGS) entry which is preliminary data.</text>
</comment>
<reference evidence="1 2" key="1">
    <citation type="submission" date="2012-05" db="EMBL/GenBank/DDBJ databases">
        <authorList>
            <person name="Hilton J."/>
        </authorList>
    </citation>
    <scope>NUCLEOTIDE SEQUENCE [LARGE SCALE GENOMIC DNA]</scope>
    <source>
        <strain evidence="1 2">HH01</strain>
    </source>
</reference>
<reference evidence="2" key="2">
    <citation type="submission" date="2016-01" db="EMBL/GenBank/DDBJ databases">
        <title>Diatom-associated endosymboitic cyanobacterium lacks core nitrogen metabolism enzymes.</title>
        <authorList>
            <person name="Hilton J.A."/>
            <person name="Foster R.A."/>
            <person name="Tripp H.J."/>
            <person name="Carter B.J."/>
            <person name="Zehr J.P."/>
            <person name="Villareal T.A."/>
        </authorList>
    </citation>
    <scope>NUCLEOTIDE SEQUENCE [LARGE SCALE GENOMIC DNA]</scope>
    <source>
        <strain evidence="2">HH01</strain>
    </source>
</reference>
<organism evidence="1 2">
    <name type="scientific">Richelia intracellularis HH01</name>
    <dbReference type="NCBI Taxonomy" id="1165094"/>
    <lineage>
        <taxon>Bacteria</taxon>
        <taxon>Bacillati</taxon>
        <taxon>Cyanobacteriota</taxon>
        <taxon>Cyanophyceae</taxon>
        <taxon>Nostocales</taxon>
        <taxon>Nostocaceae</taxon>
        <taxon>Richelia</taxon>
    </lineage>
</organism>
<keyword evidence="2" id="KW-1185">Reference proteome</keyword>
<sequence>MSLFPNNFHLFRIKPNEFMAFIGEQMENIFRKTNMAV</sequence>
<gene>
    <name evidence="1" type="ORF">RINTHH_22630</name>
</gene>
<evidence type="ECO:0000313" key="2">
    <source>
        <dbReference type="Proteomes" id="UP000053051"/>
    </source>
</evidence>
<dbReference type="Proteomes" id="UP000053051">
    <property type="component" value="Unassembled WGS sequence"/>
</dbReference>
<proteinExistence type="predicted"/>
<protein>
    <submittedName>
        <fullName evidence="1">Uncharacterized protein</fullName>
    </submittedName>
</protein>
<evidence type="ECO:0000313" key="1">
    <source>
        <dbReference type="EMBL" id="CCH68418.1"/>
    </source>
</evidence>
<dbReference type="EMBL" id="CAIY01000088">
    <property type="protein sequence ID" value="CCH68418.1"/>
    <property type="molecule type" value="Genomic_DNA"/>
</dbReference>
<dbReference type="AlphaFoldDB" id="M1X1Q2"/>
<accession>M1X1Q2</accession>